<proteinExistence type="predicted"/>
<dbReference type="EMBL" id="DXEX01000245">
    <property type="protein sequence ID" value="HIX60334.1"/>
    <property type="molecule type" value="Genomic_DNA"/>
</dbReference>
<evidence type="ECO:0000259" key="1">
    <source>
        <dbReference type="Pfam" id="PF13556"/>
    </source>
</evidence>
<reference evidence="2" key="1">
    <citation type="journal article" date="2021" name="PeerJ">
        <title>Extensive microbial diversity within the chicken gut microbiome revealed by metagenomics and culture.</title>
        <authorList>
            <person name="Gilroy R."/>
            <person name="Ravi A."/>
            <person name="Getino M."/>
            <person name="Pursley I."/>
            <person name="Horton D.L."/>
            <person name="Alikhan N.F."/>
            <person name="Baker D."/>
            <person name="Gharbi K."/>
            <person name="Hall N."/>
            <person name="Watson M."/>
            <person name="Adriaenssens E.M."/>
            <person name="Foster-Nyarko E."/>
            <person name="Jarju S."/>
            <person name="Secka A."/>
            <person name="Antonio M."/>
            <person name="Oren A."/>
            <person name="Chaudhuri R.R."/>
            <person name="La Ragione R."/>
            <person name="Hildebrand F."/>
            <person name="Pallen M.J."/>
        </authorList>
    </citation>
    <scope>NUCLEOTIDE SEQUENCE</scope>
    <source>
        <strain evidence="2">ChiSjej1B19-8411</strain>
    </source>
</reference>
<accession>A0A9D1WJZ6</accession>
<evidence type="ECO:0000313" key="2">
    <source>
        <dbReference type="EMBL" id="HIX60334.1"/>
    </source>
</evidence>
<protein>
    <submittedName>
        <fullName evidence="2">Helix-turn-helix domain-containing protein</fullName>
    </submittedName>
</protein>
<feature type="domain" description="PucR C-terminal helix-turn-helix" evidence="1">
    <location>
        <begin position="439"/>
        <end position="496"/>
    </location>
</feature>
<dbReference type="InterPro" id="IPR025736">
    <property type="entry name" value="PucR_C-HTH_dom"/>
</dbReference>
<dbReference type="AlphaFoldDB" id="A0A9D1WJZ6"/>
<dbReference type="InterPro" id="IPR051448">
    <property type="entry name" value="CdaR-like_regulators"/>
</dbReference>
<name>A0A9D1WJZ6_9FIRM</name>
<gene>
    <name evidence="2" type="ORF">IAA45_11560</name>
</gene>
<reference evidence="2" key="2">
    <citation type="submission" date="2021-04" db="EMBL/GenBank/DDBJ databases">
        <authorList>
            <person name="Gilroy R."/>
        </authorList>
    </citation>
    <scope>NUCLEOTIDE SEQUENCE</scope>
    <source>
        <strain evidence="2">ChiSjej1B19-8411</strain>
    </source>
</reference>
<evidence type="ECO:0000313" key="3">
    <source>
        <dbReference type="Proteomes" id="UP000886817"/>
    </source>
</evidence>
<dbReference type="InterPro" id="IPR042070">
    <property type="entry name" value="PucR_C-HTH_sf"/>
</dbReference>
<dbReference type="Gene3D" id="1.10.10.2840">
    <property type="entry name" value="PucR C-terminal helix-turn-helix domain"/>
    <property type="match status" value="1"/>
</dbReference>
<comment type="caution">
    <text evidence="2">The sequence shown here is derived from an EMBL/GenBank/DDBJ whole genome shotgun (WGS) entry which is preliminary data.</text>
</comment>
<sequence>MKITASLLFYAFGKTDHTLFISWGTDQLALEEICVCAPSETELPRGSYLYIQGNRLFTPEPRGSVCMVRDGLCGNDLASAILQVWNRLLTWENTLCSLLLSQAPVETLFAHGLEYLHPRYALVTRNFRPMLISPAMRHDPQITYSPEIHSAVFQEEVINTLLLDKKFHAAAALQEPFYYGSIPESFCYCQNIFIHEQYYARFIMMLERSEDRLSPGEEQIFAIFLTYLQQYFRHQTGLLYRSPSDIVHQICRTLINGGTVSLQLLEDTLNHADWKITHTYIMTELQFFEESGWKSQLETTLPYLTHKLERVWPHSCILTREDKLLCLTNLTLTEPHADTETAFSGFCKKLALFVRENVCTAGVSSVFRNFTQVRDGAIQASAALTIGREKAPGYWYYLYDQYRLPHILQAITKELSPGMYLHPALSLLRQYDREHGAQLADTLKAYLDCGQNMSAAAASLYIHRTSFCRRMDRIREITEMDLNDADTILLLRLSFALESGTFSAG</sequence>
<dbReference type="PANTHER" id="PTHR33744">
    <property type="entry name" value="CARBOHYDRATE DIACID REGULATOR"/>
    <property type="match status" value="1"/>
</dbReference>
<dbReference type="Proteomes" id="UP000886817">
    <property type="component" value="Unassembled WGS sequence"/>
</dbReference>
<dbReference type="Pfam" id="PF13556">
    <property type="entry name" value="HTH_30"/>
    <property type="match status" value="1"/>
</dbReference>
<organism evidence="2 3">
    <name type="scientific">Candidatus Blautia gallistercoris</name>
    <dbReference type="NCBI Taxonomy" id="2838490"/>
    <lineage>
        <taxon>Bacteria</taxon>
        <taxon>Bacillati</taxon>
        <taxon>Bacillota</taxon>
        <taxon>Clostridia</taxon>
        <taxon>Lachnospirales</taxon>
        <taxon>Lachnospiraceae</taxon>
        <taxon>Blautia</taxon>
    </lineage>
</organism>